<dbReference type="PROSITE" id="PS51208">
    <property type="entry name" value="AUTOTRANSPORTER"/>
    <property type="match status" value="1"/>
</dbReference>
<feature type="compositionally biased region" description="Low complexity" evidence="1">
    <location>
        <begin position="589"/>
        <end position="611"/>
    </location>
</feature>
<feature type="domain" description="Autotransporter" evidence="3">
    <location>
        <begin position="738"/>
        <end position="1001"/>
    </location>
</feature>
<name>A0AAJ6AFA2_GLAPU</name>
<feature type="compositionally biased region" description="Low complexity" evidence="1">
    <location>
        <begin position="424"/>
        <end position="459"/>
    </location>
</feature>
<sequence>MKPYFSKVLIATLFSSAVEASTTQTYWADGVSESGGWTADLQHPNQCWGAVTGNTIGWWKNNIKTPITFKENTPKDSKGISEWINKTYPNIQNGLMPYRGMEFFFAEFAPDVKLYETHNNKTYDEQFRGPTENSGGPFWTERYGYNGKLTTESLIKNFKTGKVVAALNSETHTVTLWGIEVDEATGKIRKGWITDSVYDRAGKLTMVEVTGNYDETKNMFYFAYNYSIPGTGATVLDAYYIHSVTYVSIDSERNKDISNSNETSTVNNTIPNSGTTETETNNAGTSTDETSTAETEADNKPANTEVSETANAKEVKPAEPTEPVENASDATPTVSPETVVAENTPSQPANENSSEPSVDNTAQPAVETPAKPTAEVVAETSEQPTAVPTPEVVVPESTSSETETVSEIKPAEEAVAENNKQTATSNTEITVSEENSSETTSTDGSASNTETVVLETENTPSQPTNGNSSEPSVDNTAQSAVEMPVVVTEEAKPTESVVAENNEKPTATSNTETTVSEENSSEITSTDSSASNAETVVLETENTSSTPANENSDEPSVDNTAQPAVETPVVATEDAKSTAEAVAETSEQPTAVPTPEVAEPAPEPTPSVASTETATVSEVKPTEPETAERLAVKSLKEAIANYQELSFVTTRVGDVTRYLIQREGIDIALIDPNSKQILVNNTGLVNYDLAQDQNGNIHITKSPNQAAIKEANELTSLHTDLNHVEMNNLNKRMGELRGIDANAGVWARVLGGKGSSDSYKHKFTHIQTGFDKQSHLSNAELFTGVTVTHTSTDIEGKIGSTNGDVKSIGAGVYATALFDNGFYLDTIAKYVKNNHKFDYAFKEMKLDFKSQRYNTHSFYLGGEVGYRFNLGSGYVEPQAEVIYVKNSQANLADNRHKLTIKVSNGLVGRLGVNAGKTFEIGQSKATAWAGIGYQWDIAKRNEILVDGISASNSKKDARMLMDLGLNIRANDKLSIGLSLEGSAFGKYNTDLSVNSNVRYAF</sequence>
<feature type="region of interest" description="Disordered" evidence="1">
    <location>
        <begin position="255"/>
        <end position="562"/>
    </location>
</feature>
<feature type="compositionally biased region" description="Low complexity" evidence="1">
    <location>
        <begin position="384"/>
        <end position="407"/>
    </location>
</feature>
<dbReference type="InterPro" id="IPR006315">
    <property type="entry name" value="OM_autotransptr_brl_dom"/>
</dbReference>
<feature type="compositionally biased region" description="Low complexity" evidence="1">
    <location>
        <begin position="258"/>
        <end position="294"/>
    </location>
</feature>
<organism evidence="4 5">
    <name type="scientific">Glaesserella parasuis</name>
    <name type="common">Haemophilus parasuis</name>
    <dbReference type="NCBI Taxonomy" id="738"/>
    <lineage>
        <taxon>Bacteria</taxon>
        <taxon>Pseudomonadati</taxon>
        <taxon>Pseudomonadota</taxon>
        <taxon>Gammaproteobacteria</taxon>
        <taxon>Pasteurellales</taxon>
        <taxon>Pasteurellaceae</taxon>
        <taxon>Glaesserella</taxon>
    </lineage>
</organism>
<feature type="compositionally biased region" description="Low complexity" evidence="1">
    <location>
        <begin position="506"/>
        <end position="532"/>
    </location>
</feature>
<feature type="compositionally biased region" description="Polar residues" evidence="1">
    <location>
        <begin position="460"/>
        <end position="479"/>
    </location>
</feature>
<dbReference type="InterPro" id="IPR038765">
    <property type="entry name" value="Papain-like_cys_pep_sf"/>
</dbReference>
<dbReference type="Pfam" id="PF03797">
    <property type="entry name" value="Autotransporter"/>
    <property type="match status" value="1"/>
</dbReference>
<dbReference type="GO" id="GO:0019867">
    <property type="term" value="C:outer membrane"/>
    <property type="evidence" value="ECO:0007669"/>
    <property type="project" value="InterPro"/>
</dbReference>
<dbReference type="RefSeq" id="WP_279378590.1">
    <property type="nucleotide sequence ID" value="NZ_CP121769.1"/>
</dbReference>
<evidence type="ECO:0000256" key="2">
    <source>
        <dbReference type="SAM" id="SignalP"/>
    </source>
</evidence>
<evidence type="ECO:0000313" key="5">
    <source>
        <dbReference type="Proteomes" id="UP001222296"/>
    </source>
</evidence>
<dbReference type="InterPro" id="IPR036709">
    <property type="entry name" value="Autotransporte_beta_dom_sf"/>
</dbReference>
<gene>
    <name evidence="4" type="ORF">QBL01_02345</name>
</gene>
<protein>
    <submittedName>
        <fullName evidence="4">Autotransporter outer membrane beta-barrel domain-containing protein</fullName>
    </submittedName>
</protein>
<dbReference type="InterPro" id="IPR005546">
    <property type="entry name" value="Autotransporte_beta"/>
</dbReference>
<feature type="compositionally biased region" description="Polar residues" evidence="1">
    <location>
        <begin position="540"/>
        <end position="550"/>
    </location>
</feature>
<feature type="compositionally biased region" description="Polar residues" evidence="1">
    <location>
        <begin position="301"/>
        <end position="310"/>
    </location>
</feature>
<feature type="signal peptide" evidence="2">
    <location>
        <begin position="1"/>
        <end position="20"/>
    </location>
</feature>
<keyword evidence="2" id="KW-0732">Signal</keyword>
<dbReference type="Proteomes" id="UP001222296">
    <property type="component" value="Chromosome"/>
</dbReference>
<feature type="compositionally biased region" description="Polar residues" evidence="1">
    <location>
        <begin position="328"/>
        <end position="363"/>
    </location>
</feature>
<feature type="chain" id="PRO_5042542693" evidence="2">
    <location>
        <begin position="21"/>
        <end position="1001"/>
    </location>
</feature>
<accession>A0AAJ6AFA2</accession>
<dbReference type="EMBL" id="CP121769">
    <property type="protein sequence ID" value="WGE10472.1"/>
    <property type="molecule type" value="Genomic_DNA"/>
</dbReference>
<evidence type="ECO:0000256" key="1">
    <source>
        <dbReference type="SAM" id="MobiDB-lite"/>
    </source>
</evidence>
<dbReference type="SMART" id="SM00869">
    <property type="entry name" value="Autotransporter"/>
    <property type="match status" value="1"/>
</dbReference>
<dbReference type="Gene3D" id="2.40.128.130">
    <property type="entry name" value="Autotransporter beta-domain"/>
    <property type="match status" value="1"/>
</dbReference>
<proteinExistence type="predicted"/>
<dbReference type="SUPFAM" id="SSF103515">
    <property type="entry name" value="Autotransporter"/>
    <property type="match status" value="1"/>
</dbReference>
<reference evidence="4" key="1">
    <citation type="submission" date="2023-04" db="EMBL/GenBank/DDBJ databases">
        <title>Molecular characterization of the Integrative and Conjugative elements harboring multidrug-resistance gene from Glaesserella (Haemophilus) parasuis.</title>
        <authorList>
            <person name="Che Y."/>
            <person name="Zhou L."/>
        </authorList>
    </citation>
    <scope>NUCLEOTIDE SEQUENCE</scope>
    <source>
        <strain evidence="4">Z44</strain>
    </source>
</reference>
<dbReference type="AlphaFoldDB" id="A0AAJ6AFA2"/>
<dbReference type="NCBIfam" id="TIGR01414">
    <property type="entry name" value="autotrans_barl"/>
    <property type="match status" value="1"/>
</dbReference>
<evidence type="ECO:0000259" key="3">
    <source>
        <dbReference type="PROSITE" id="PS51208"/>
    </source>
</evidence>
<evidence type="ECO:0000313" key="4">
    <source>
        <dbReference type="EMBL" id="WGE10472.1"/>
    </source>
</evidence>
<feature type="region of interest" description="Disordered" evidence="1">
    <location>
        <begin position="580"/>
        <end position="625"/>
    </location>
</feature>
<dbReference type="SUPFAM" id="SSF54001">
    <property type="entry name" value="Cysteine proteinases"/>
    <property type="match status" value="1"/>
</dbReference>